<reference evidence="1" key="1">
    <citation type="submission" date="2015-11" db="EMBL/GenBank/DDBJ databases">
        <authorList>
            <consortium name="International Coturnix japonica Genome Analysis Consortium"/>
            <person name="Warren W."/>
            <person name="Burt D.W."/>
            <person name="Antin P.B."/>
            <person name="Lanford R."/>
            <person name="Gros J."/>
            <person name="Wilson R.K."/>
        </authorList>
    </citation>
    <scope>NUCLEOTIDE SEQUENCE [LARGE SCALE GENOMIC DNA]</scope>
</reference>
<evidence type="ECO:0000313" key="2">
    <source>
        <dbReference type="Proteomes" id="UP000694412"/>
    </source>
</evidence>
<organism evidence="1 2">
    <name type="scientific">Coturnix japonica</name>
    <name type="common">Japanese quail</name>
    <name type="synonym">Coturnix coturnix japonica</name>
    <dbReference type="NCBI Taxonomy" id="93934"/>
    <lineage>
        <taxon>Eukaryota</taxon>
        <taxon>Metazoa</taxon>
        <taxon>Chordata</taxon>
        <taxon>Craniata</taxon>
        <taxon>Vertebrata</taxon>
        <taxon>Euteleostomi</taxon>
        <taxon>Archelosauria</taxon>
        <taxon>Archosauria</taxon>
        <taxon>Dinosauria</taxon>
        <taxon>Saurischia</taxon>
        <taxon>Theropoda</taxon>
        <taxon>Coelurosauria</taxon>
        <taxon>Aves</taxon>
        <taxon>Neognathae</taxon>
        <taxon>Galloanserae</taxon>
        <taxon>Galliformes</taxon>
        <taxon>Phasianidae</taxon>
        <taxon>Perdicinae</taxon>
        <taxon>Coturnix</taxon>
    </lineage>
</organism>
<protein>
    <submittedName>
        <fullName evidence="1">Uncharacterized protein</fullName>
    </submittedName>
</protein>
<reference evidence="1" key="3">
    <citation type="submission" date="2025-09" db="UniProtKB">
        <authorList>
            <consortium name="Ensembl"/>
        </authorList>
    </citation>
    <scope>IDENTIFICATION</scope>
</reference>
<sequence length="53" mass="6230">MAQLGECAQKKTLEWKLLELSNLQQSMQTLIHYHEHMLQKVAAEMYACCKHLQ</sequence>
<keyword evidence="2" id="KW-1185">Reference proteome</keyword>
<reference evidence="1" key="2">
    <citation type="submission" date="2025-08" db="UniProtKB">
        <authorList>
            <consortium name="Ensembl"/>
        </authorList>
    </citation>
    <scope>IDENTIFICATION</scope>
</reference>
<dbReference type="AlphaFoldDB" id="A0A8C2SP85"/>
<dbReference type="Proteomes" id="UP000694412">
    <property type="component" value="Chromosome 4"/>
</dbReference>
<proteinExistence type="predicted"/>
<dbReference type="Ensembl" id="ENSCJPT00005001191.1">
    <property type="protein sequence ID" value="ENSCJPP00005000671.1"/>
    <property type="gene ID" value="ENSCJPG00005000756.1"/>
</dbReference>
<accession>A0A8C2SP85</accession>
<name>A0A8C2SP85_COTJA</name>
<evidence type="ECO:0000313" key="1">
    <source>
        <dbReference type="Ensembl" id="ENSCJPP00005000671.1"/>
    </source>
</evidence>